<dbReference type="InterPro" id="IPR050446">
    <property type="entry name" value="FAD-oxidoreductase/Apoptosis"/>
</dbReference>
<name>A0AAY4A7I5_9TELE</name>
<dbReference type="PROSITE" id="PS51296">
    <property type="entry name" value="RIESKE"/>
    <property type="match status" value="1"/>
</dbReference>
<dbReference type="GO" id="GO:0016651">
    <property type="term" value="F:oxidoreductase activity, acting on NAD(P)H"/>
    <property type="evidence" value="ECO:0007669"/>
    <property type="project" value="TreeGrafter"/>
</dbReference>
<reference evidence="10 11" key="1">
    <citation type="submission" date="2020-06" db="EMBL/GenBank/DDBJ databases">
        <authorList>
            <consortium name="Wellcome Sanger Institute Data Sharing"/>
        </authorList>
    </citation>
    <scope>NUCLEOTIDE SEQUENCE [LARGE SCALE GENOMIC DNA]</scope>
</reference>
<dbReference type="InterPro" id="IPR017941">
    <property type="entry name" value="Rieske_2Fe-2S"/>
</dbReference>
<keyword evidence="2" id="KW-0285">Flavoprotein</keyword>
<evidence type="ECO:0000313" key="10">
    <source>
        <dbReference type="Ensembl" id="ENSDCDP00010003970.1"/>
    </source>
</evidence>
<evidence type="ECO:0000256" key="1">
    <source>
        <dbReference type="ARBA" id="ARBA00006442"/>
    </source>
</evidence>
<dbReference type="Gene3D" id="3.50.50.60">
    <property type="entry name" value="FAD/NAD(P)-binding domain"/>
    <property type="match status" value="2"/>
</dbReference>
<dbReference type="CDD" id="cd03478">
    <property type="entry name" value="Rieske_AIFL_N"/>
    <property type="match status" value="1"/>
</dbReference>
<dbReference type="GeneTree" id="ENSGT00940000166421"/>
<feature type="domain" description="Rieske" evidence="9">
    <location>
        <begin position="39"/>
        <end position="134"/>
    </location>
</feature>
<evidence type="ECO:0000256" key="7">
    <source>
        <dbReference type="ARBA" id="ARBA00023004"/>
    </source>
</evidence>
<dbReference type="SUPFAM" id="SSF51905">
    <property type="entry name" value="FAD/NAD(P)-binding domain"/>
    <property type="match status" value="1"/>
</dbReference>
<dbReference type="AlphaFoldDB" id="A0AAY4A7I5"/>
<evidence type="ECO:0000313" key="11">
    <source>
        <dbReference type="Proteomes" id="UP000694580"/>
    </source>
</evidence>
<dbReference type="InterPro" id="IPR036188">
    <property type="entry name" value="FAD/NAD-bd_sf"/>
</dbReference>
<dbReference type="Pfam" id="PF00355">
    <property type="entry name" value="Rieske"/>
    <property type="match status" value="1"/>
</dbReference>
<dbReference type="Proteomes" id="UP000694580">
    <property type="component" value="Chromosome 6"/>
</dbReference>
<dbReference type="Ensembl" id="ENSDCDT00010004124.1">
    <property type="protein sequence ID" value="ENSDCDP00010003970.1"/>
    <property type="gene ID" value="ENSDCDG00010001792.1"/>
</dbReference>
<reference evidence="10" key="2">
    <citation type="submission" date="2025-08" db="UniProtKB">
        <authorList>
            <consortium name="Ensembl"/>
        </authorList>
    </citation>
    <scope>IDENTIFICATION</scope>
</reference>
<reference evidence="10" key="3">
    <citation type="submission" date="2025-09" db="UniProtKB">
        <authorList>
            <consortium name="Ensembl"/>
        </authorList>
    </citation>
    <scope>IDENTIFICATION</scope>
</reference>
<keyword evidence="11" id="KW-1185">Reference proteome</keyword>
<keyword evidence="3" id="KW-0001">2Fe-2S</keyword>
<keyword evidence="6" id="KW-0560">Oxidoreductase</keyword>
<dbReference type="SUPFAM" id="SSF55424">
    <property type="entry name" value="FAD/NAD-linked reductases, dimerisation (C-terminal) domain"/>
    <property type="match status" value="1"/>
</dbReference>
<sequence>MCIYVHYVCVYGTVIAFFPFADPAPVLDLDSEESDEMTAAVCLDSDLQDGQMMEVEVGRHGVLLARCNGEFTVLGNQCTHYGAPLSRGALMGHKLRCPWHGSCFNVKTGDLEEYPGIDCLPKHKAQSYFLFSLHQTNRMKEMGGRVAGVSHTTLLLGGGPACLMCAETLRQERYGGRIIMVTRDDLLPYDKTRLSKVMDVENNSITLRREEFFQQFDIEVWFNKQVTSVNTEEKNVAFSDGGFQHYDQLLIATGCRAKGLDCPGADLDNVLMLETPADARRIHSACKDSRIVVVGTSFVGMEVASYMTDKAATITVIGSSELPYQRTLGPEIGKITMMMLAERGVKFYMNDSVKEVRREDKRVKEVVLKSGTVLPADVLIVGIGVLPNSGFLQGSGINMDNKKYVPVDKFMRTNVADVFCAGDLSSFPLKMAGQERVNIGHWQIAQAHGRVVALNMLHKQVELNSAPFYWTVLVGRTIRYTGYGEGYTELILKGKFEDLKFLALYIKGEEVVAAAGLNFDPAVSVVAERFSSGKVITRAEAESDDLSWLKLPTVEDQ</sequence>
<dbReference type="PANTHER" id="PTHR43557:SF9">
    <property type="entry name" value="APOPTOSIS-INDUCING FACTOR 3-LIKE"/>
    <property type="match status" value="1"/>
</dbReference>
<dbReference type="InterPro" id="IPR036922">
    <property type="entry name" value="Rieske_2Fe-2S_sf"/>
</dbReference>
<dbReference type="Gene3D" id="2.102.10.10">
    <property type="entry name" value="Rieske [2Fe-2S] iron-sulphur domain"/>
    <property type="match status" value="1"/>
</dbReference>
<dbReference type="GO" id="GO:0005737">
    <property type="term" value="C:cytoplasm"/>
    <property type="evidence" value="ECO:0007669"/>
    <property type="project" value="TreeGrafter"/>
</dbReference>
<protein>
    <recommendedName>
        <fullName evidence="9">Rieske domain-containing protein</fullName>
    </recommendedName>
</protein>
<evidence type="ECO:0000256" key="6">
    <source>
        <dbReference type="ARBA" id="ARBA00023002"/>
    </source>
</evidence>
<dbReference type="PANTHER" id="PTHR43557">
    <property type="entry name" value="APOPTOSIS-INDUCING FACTOR 1"/>
    <property type="match status" value="1"/>
</dbReference>
<evidence type="ECO:0000256" key="5">
    <source>
        <dbReference type="ARBA" id="ARBA00022827"/>
    </source>
</evidence>
<dbReference type="SUPFAM" id="SSF50022">
    <property type="entry name" value="ISP domain"/>
    <property type="match status" value="1"/>
</dbReference>
<comment type="similarity">
    <text evidence="1">Belongs to the FAD-dependent oxidoreductase family.</text>
</comment>
<organism evidence="10 11">
    <name type="scientific">Denticeps clupeoides</name>
    <name type="common">denticle herring</name>
    <dbReference type="NCBI Taxonomy" id="299321"/>
    <lineage>
        <taxon>Eukaryota</taxon>
        <taxon>Metazoa</taxon>
        <taxon>Chordata</taxon>
        <taxon>Craniata</taxon>
        <taxon>Vertebrata</taxon>
        <taxon>Euteleostomi</taxon>
        <taxon>Actinopterygii</taxon>
        <taxon>Neopterygii</taxon>
        <taxon>Teleostei</taxon>
        <taxon>Clupei</taxon>
        <taxon>Clupeiformes</taxon>
        <taxon>Denticipitoidei</taxon>
        <taxon>Denticipitidae</taxon>
        <taxon>Denticeps</taxon>
    </lineage>
</organism>
<dbReference type="Gene3D" id="3.30.390.30">
    <property type="match status" value="1"/>
</dbReference>
<keyword evidence="7" id="KW-0408">Iron</keyword>
<dbReference type="InterPro" id="IPR016156">
    <property type="entry name" value="FAD/NAD-linked_Rdtase_dimer_sf"/>
</dbReference>
<gene>
    <name evidence="10" type="primary">LOC114792335</name>
</gene>
<dbReference type="PRINTS" id="PR00368">
    <property type="entry name" value="FADPNR"/>
</dbReference>
<evidence type="ECO:0000256" key="2">
    <source>
        <dbReference type="ARBA" id="ARBA00022630"/>
    </source>
</evidence>
<dbReference type="PRINTS" id="PR00469">
    <property type="entry name" value="PNDRDTASEII"/>
</dbReference>
<evidence type="ECO:0000256" key="4">
    <source>
        <dbReference type="ARBA" id="ARBA00022723"/>
    </source>
</evidence>
<dbReference type="InterPro" id="IPR023753">
    <property type="entry name" value="FAD/NAD-binding_dom"/>
</dbReference>
<evidence type="ECO:0000256" key="8">
    <source>
        <dbReference type="ARBA" id="ARBA00023014"/>
    </source>
</evidence>
<evidence type="ECO:0000259" key="9">
    <source>
        <dbReference type="PROSITE" id="PS51296"/>
    </source>
</evidence>
<dbReference type="Pfam" id="PF07992">
    <property type="entry name" value="Pyr_redox_2"/>
    <property type="match status" value="1"/>
</dbReference>
<proteinExistence type="inferred from homology"/>
<dbReference type="GO" id="GO:0051537">
    <property type="term" value="F:2 iron, 2 sulfur cluster binding"/>
    <property type="evidence" value="ECO:0007669"/>
    <property type="project" value="UniProtKB-KW"/>
</dbReference>
<keyword evidence="5" id="KW-0274">FAD</keyword>
<evidence type="ECO:0000256" key="3">
    <source>
        <dbReference type="ARBA" id="ARBA00022714"/>
    </source>
</evidence>
<accession>A0AAY4A7I5</accession>
<keyword evidence="4" id="KW-0479">Metal-binding</keyword>
<dbReference type="GO" id="GO:0046872">
    <property type="term" value="F:metal ion binding"/>
    <property type="evidence" value="ECO:0007669"/>
    <property type="project" value="UniProtKB-KW"/>
</dbReference>
<keyword evidence="8" id="KW-0411">Iron-sulfur</keyword>